<evidence type="ECO:0000256" key="1">
    <source>
        <dbReference type="ARBA" id="ARBA00004141"/>
    </source>
</evidence>
<proteinExistence type="inferred from homology"/>
<reference evidence="7 8" key="1">
    <citation type="submission" date="2020-07" db="EMBL/GenBank/DDBJ databases">
        <authorList>
            <person name="Feng X."/>
        </authorList>
    </citation>
    <scope>NUCLEOTIDE SEQUENCE [LARGE SCALE GENOMIC DNA]</scope>
    <source>
        <strain evidence="7 8">JCM14086</strain>
    </source>
</reference>
<name>A0A7X1B3A3_9BACT</name>
<evidence type="ECO:0000256" key="3">
    <source>
        <dbReference type="ARBA" id="ARBA00022692"/>
    </source>
</evidence>
<accession>A0A7X1B3A3</accession>
<dbReference type="EMBL" id="JACHVA010000127">
    <property type="protein sequence ID" value="MBC2603630.1"/>
    <property type="molecule type" value="Genomic_DNA"/>
</dbReference>
<dbReference type="PANTHER" id="PTHR23291:SF50">
    <property type="entry name" value="PROTEIN LIFEGUARD 4"/>
    <property type="match status" value="1"/>
</dbReference>
<evidence type="ECO:0000313" key="7">
    <source>
        <dbReference type="EMBL" id="MBC2603630.1"/>
    </source>
</evidence>
<dbReference type="Proteomes" id="UP000525652">
    <property type="component" value="Unassembled WGS sequence"/>
</dbReference>
<dbReference type="GO" id="GO:0005886">
    <property type="term" value="C:plasma membrane"/>
    <property type="evidence" value="ECO:0007669"/>
    <property type="project" value="TreeGrafter"/>
</dbReference>
<dbReference type="AlphaFoldDB" id="A0A7X1B3A3"/>
<dbReference type="Pfam" id="PF01027">
    <property type="entry name" value="Bax1-I"/>
    <property type="match status" value="1"/>
</dbReference>
<evidence type="ECO:0000256" key="4">
    <source>
        <dbReference type="ARBA" id="ARBA00022989"/>
    </source>
</evidence>
<dbReference type="RefSeq" id="WP_185694252.1">
    <property type="nucleotide sequence ID" value="NZ_JACHVA010000127.1"/>
</dbReference>
<keyword evidence="5 6" id="KW-0472">Membrane</keyword>
<keyword evidence="8" id="KW-1185">Reference proteome</keyword>
<feature type="transmembrane region" description="Helical" evidence="6">
    <location>
        <begin position="122"/>
        <end position="142"/>
    </location>
</feature>
<comment type="caution">
    <text evidence="7">The sequence shown here is derived from an EMBL/GenBank/DDBJ whole genome shotgun (WGS) entry which is preliminary data.</text>
</comment>
<comment type="subcellular location">
    <subcellularLocation>
        <location evidence="1">Membrane</location>
        <topology evidence="1">Multi-pass membrane protein</topology>
    </subcellularLocation>
</comment>
<feature type="transmembrane region" description="Helical" evidence="6">
    <location>
        <begin position="207"/>
        <end position="226"/>
    </location>
</feature>
<feature type="transmembrane region" description="Helical" evidence="6">
    <location>
        <begin position="27"/>
        <end position="45"/>
    </location>
</feature>
<feature type="transmembrane region" description="Helical" evidence="6">
    <location>
        <begin position="65"/>
        <end position="83"/>
    </location>
</feature>
<feature type="transmembrane region" description="Helical" evidence="6">
    <location>
        <begin position="149"/>
        <end position="171"/>
    </location>
</feature>
<gene>
    <name evidence="7" type="ORF">H5P30_17755</name>
</gene>
<comment type="similarity">
    <text evidence="2 6">Belongs to the BI1 family.</text>
</comment>
<organism evidence="7 8">
    <name type="scientific">Puniceicoccus vermicola</name>
    <dbReference type="NCBI Taxonomy" id="388746"/>
    <lineage>
        <taxon>Bacteria</taxon>
        <taxon>Pseudomonadati</taxon>
        <taxon>Verrucomicrobiota</taxon>
        <taxon>Opitutia</taxon>
        <taxon>Puniceicoccales</taxon>
        <taxon>Puniceicoccaceae</taxon>
        <taxon>Puniceicoccus</taxon>
    </lineage>
</organism>
<evidence type="ECO:0000313" key="8">
    <source>
        <dbReference type="Proteomes" id="UP000525652"/>
    </source>
</evidence>
<evidence type="ECO:0000256" key="5">
    <source>
        <dbReference type="ARBA" id="ARBA00023136"/>
    </source>
</evidence>
<protein>
    <submittedName>
        <fullName evidence="7">Bax inhibitor-1 family protein</fullName>
    </submittedName>
</protein>
<evidence type="ECO:0000256" key="6">
    <source>
        <dbReference type="RuleBase" id="RU004379"/>
    </source>
</evidence>
<feature type="transmembrane region" description="Helical" evidence="6">
    <location>
        <begin position="95"/>
        <end position="116"/>
    </location>
</feature>
<keyword evidence="3 6" id="KW-0812">Transmembrane</keyword>
<dbReference type="InterPro" id="IPR006214">
    <property type="entry name" value="Bax_inhibitor_1-related"/>
</dbReference>
<keyword evidence="4 6" id="KW-1133">Transmembrane helix</keyword>
<feature type="transmembrane region" description="Helical" evidence="6">
    <location>
        <begin position="177"/>
        <end position="195"/>
    </location>
</feature>
<dbReference type="PANTHER" id="PTHR23291">
    <property type="entry name" value="BAX INHIBITOR-RELATED"/>
    <property type="match status" value="1"/>
</dbReference>
<sequence>MAFSKEYSSYSMDRADGNVRARFIRRVYGHLAAAIVAFALIEAFILQLEITRTLSAKVLQAPMGWLLVLGGFMIVGFMGRRLASSQSRQMQYAGLGLYIVAEAIIFAPLLLLANAYAGGGVILQAAIMTGLLFAGLTATVFITRKDFSFLGSILTIGGFVAIGLIVCATLFGFSLGLWFSVGMILFAGAAILYDTSNILHHYHEEQYVGASLELFASVALLFWYVLQLLLSLSSD</sequence>
<evidence type="ECO:0000256" key="2">
    <source>
        <dbReference type="ARBA" id="ARBA00010350"/>
    </source>
</evidence>